<sequence>MITNILLNISLFLPWVTLFFASKQTIKRYMPVTIFTSFLMTIIFQIAYTYKWWFIHEYIVPWGYMIDVSFAYGIFAVGTFWIFRLTSHNFLLYTVVNLVLDGIMCFIALPTLEKLGISEYNHISPWQYLLVTYGLSFVIYFYHKWQEKIFIKD</sequence>
<feature type="transmembrane region" description="Helical" evidence="1">
    <location>
        <begin position="90"/>
        <end position="112"/>
    </location>
</feature>
<proteinExistence type="predicted"/>
<dbReference type="RefSeq" id="WP_283076744.1">
    <property type="nucleotide sequence ID" value="NZ_CP121671.1"/>
</dbReference>
<feature type="transmembrane region" description="Helical" evidence="1">
    <location>
        <begin position="124"/>
        <end position="142"/>
    </location>
</feature>
<feature type="transmembrane region" description="Helical" evidence="1">
    <location>
        <begin position="29"/>
        <end position="50"/>
    </location>
</feature>
<feature type="transmembrane region" description="Helical" evidence="1">
    <location>
        <begin position="62"/>
        <end position="83"/>
    </location>
</feature>
<keyword evidence="3" id="KW-1185">Reference proteome</keyword>
<keyword evidence="1" id="KW-0812">Transmembrane</keyword>
<keyword evidence="1" id="KW-1133">Transmembrane helix</keyword>
<name>A0ABY8IWZ6_9BACI</name>
<evidence type="ECO:0000256" key="1">
    <source>
        <dbReference type="SAM" id="Phobius"/>
    </source>
</evidence>
<reference evidence="2 3" key="1">
    <citation type="submission" date="2023-04" db="EMBL/GenBank/DDBJ databases">
        <title>Genome sequence of Halobacillus naozhouensis KACC 21980.</title>
        <authorList>
            <person name="Kim S."/>
            <person name="Heo J."/>
            <person name="Kwon S.-W."/>
        </authorList>
    </citation>
    <scope>NUCLEOTIDE SEQUENCE [LARGE SCALE GENOMIC DNA]</scope>
    <source>
        <strain evidence="2 3">KCTC 13234</strain>
    </source>
</reference>
<accession>A0ABY8IWZ6</accession>
<feature type="transmembrane region" description="Helical" evidence="1">
    <location>
        <begin position="6"/>
        <end position="22"/>
    </location>
</feature>
<keyword evidence="1" id="KW-0472">Membrane</keyword>
<evidence type="ECO:0000313" key="2">
    <source>
        <dbReference type="EMBL" id="WFT74748.1"/>
    </source>
</evidence>
<gene>
    <name evidence="2" type="ORF">P9989_20795</name>
</gene>
<dbReference type="EMBL" id="CP121671">
    <property type="protein sequence ID" value="WFT74748.1"/>
    <property type="molecule type" value="Genomic_DNA"/>
</dbReference>
<evidence type="ECO:0000313" key="3">
    <source>
        <dbReference type="Proteomes" id="UP001221597"/>
    </source>
</evidence>
<protein>
    <recommendedName>
        <fullName evidence="4">Lycopene cyclase domain-containing protein</fullName>
    </recommendedName>
</protein>
<evidence type="ECO:0008006" key="4">
    <source>
        <dbReference type="Google" id="ProtNLM"/>
    </source>
</evidence>
<organism evidence="2 3">
    <name type="scientific">Halobacillus naozhouensis</name>
    <dbReference type="NCBI Taxonomy" id="554880"/>
    <lineage>
        <taxon>Bacteria</taxon>
        <taxon>Bacillati</taxon>
        <taxon>Bacillota</taxon>
        <taxon>Bacilli</taxon>
        <taxon>Bacillales</taxon>
        <taxon>Bacillaceae</taxon>
        <taxon>Halobacillus</taxon>
    </lineage>
</organism>
<dbReference type="Proteomes" id="UP001221597">
    <property type="component" value="Chromosome"/>
</dbReference>